<dbReference type="SUPFAM" id="SSF56112">
    <property type="entry name" value="Protein kinase-like (PK-like)"/>
    <property type="match status" value="1"/>
</dbReference>
<feature type="domain" description="AGC-kinase C-terminal" evidence="12">
    <location>
        <begin position="693"/>
        <end position="772"/>
    </location>
</feature>
<dbReference type="InterPro" id="IPR008271">
    <property type="entry name" value="Ser/Thr_kinase_AS"/>
</dbReference>
<evidence type="ECO:0000256" key="8">
    <source>
        <dbReference type="PROSITE-ProRule" id="PRU10141"/>
    </source>
</evidence>
<dbReference type="Gene3D" id="3.30.200.20">
    <property type="entry name" value="Phosphorylase Kinase, domain 1"/>
    <property type="match status" value="1"/>
</dbReference>
<evidence type="ECO:0000313" key="14">
    <source>
        <dbReference type="Proteomes" id="UP000054928"/>
    </source>
</evidence>
<dbReference type="PROSITE" id="PS50003">
    <property type="entry name" value="PH_DOMAIN"/>
    <property type="match status" value="1"/>
</dbReference>
<dbReference type="EMBL" id="CCYD01000653">
    <property type="protein sequence ID" value="CEG43046.1"/>
    <property type="molecule type" value="Genomic_DNA"/>
</dbReference>
<reference evidence="14" key="1">
    <citation type="submission" date="2014-09" db="EMBL/GenBank/DDBJ databases">
        <authorList>
            <person name="Sharma Rahul"/>
            <person name="Thines Marco"/>
        </authorList>
    </citation>
    <scope>NUCLEOTIDE SEQUENCE [LARGE SCALE GENOMIC DNA]</scope>
</reference>
<dbReference type="OrthoDB" id="64015at2759"/>
<dbReference type="FunFam" id="1.10.510.10:FF:000048">
    <property type="entry name" value="Protein kinase C"/>
    <property type="match status" value="1"/>
</dbReference>
<keyword evidence="2" id="KW-0723">Serine/threonine-protein kinase</keyword>
<dbReference type="Pfam" id="PF00069">
    <property type="entry name" value="Pkinase"/>
    <property type="match status" value="1"/>
</dbReference>
<dbReference type="PROSITE" id="PS50011">
    <property type="entry name" value="PROTEIN_KINASE_DOM"/>
    <property type="match status" value="1"/>
</dbReference>
<dbReference type="GO" id="GO:0004674">
    <property type="term" value="F:protein serine/threonine kinase activity"/>
    <property type="evidence" value="ECO:0007669"/>
    <property type="project" value="UniProtKB-KW"/>
</dbReference>
<organism evidence="13 14">
    <name type="scientific">Plasmopara halstedii</name>
    <name type="common">Downy mildew of sunflower</name>
    <dbReference type="NCBI Taxonomy" id="4781"/>
    <lineage>
        <taxon>Eukaryota</taxon>
        <taxon>Sar</taxon>
        <taxon>Stramenopiles</taxon>
        <taxon>Oomycota</taxon>
        <taxon>Peronosporomycetes</taxon>
        <taxon>Peronosporales</taxon>
        <taxon>Peronosporaceae</taxon>
        <taxon>Plasmopara</taxon>
    </lineage>
</organism>
<dbReference type="RefSeq" id="XP_024579415.1">
    <property type="nucleotide sequence ID" value="XM_024728994.1"/>
</dbReference>
<dbReference type="InterPro" id="IPR000719">
    <property type="entry name" value="Prot_kinase_dom"/>
</dbReference>
<dbReference type="SMART" id="SM00220">
    <property type="entry name" value="S_TKc"/>
    <property type="match status" value="1"/>
</dbReference>
<feature type="region of interest" description="Disordered" evidence="9">
    <location>
        <begin position="204"/>
        <end position="227"/>
    </location>
</feature>
<proteinExistence type="inferred from homology"/>
<feature type="compositionally biased region" description="Polar residues" evidence="9">
    <location>
        <begin position="204"/>
        <end position="216"/>
    </location>
</feature>
<dbReference type="GeneID" id="36408325"/>
<dbReference type="InterPro" id="IPR045270">
    <property type="entry name" value="STKc_AGC"/>
</dbReference>
<keyword evidence="3" id="KW-0597">Phosphoprotein</keyword>
<dbReference type="PROSITE" id="PS51285">
    <property type="entry name" value="AGC_KINASE_CTER"/>
    <property type="match status" value="1"/>
</dbReference>
<accession>A0A0P1APC3</accession>
<name>A0A0P1APC3_PLAHL</name>
<keyword evidence="4" id="KW-0808">Transferase</keyword>
<feature type="compositionally biased region" description="Low complexity" evidence="9">
    <location>
        <begin position="31"/>
        <end position="45"/>
    </location>
</feature>
<dbReference type="CDD" id="cd05123">
    <property type="entry name" value="STKc_AGC"/>
    <property type="match status" value="1"/>
</dbReference>
<dbReference type="Pfam" id="PF00169">
    <property type="entry name" value="PH"/>
    <property type="match status" value="1"/>
</dbReference>
<comment type="similarity">
    <text evidence="1">Belongs to the protein kinase superfamily. AGC Ser/Thr protein kinase family. RAC subfamily.</text>
</comment>
<feature type="region of interest" description="Disordered" evidence="9">
    <location>
        <begin position="18"/>
        <end position="81"/>
    </location>
</feature>
<feature type="region of interest" description="Disordered" evidence="9">
    <location>
        <begin position="794"/>
        <end position="837"/>
    </location>
</feature>
<keyword evidence="14" id="KW-1185">Reference proteome</keyword>
<dbReference type="Proteomes" id="UP000054928">
    <property type="component" value="Unassembled WGS sequence"/>
</dbReference>
<dbReference type="STRING" id="4781.A0A0P1APC3"/>
<dbReference type="SMART" id="SM00233">
    <property type="entry name" value="PH"/>
    <property type="match status" value="1"/>
</dbReference>
<evidence type="ECO:0000259" key="12">
    <source>
        <dbReference type="PROSITE" id="PS51285"/>
    </source>
</evidence>
<evidence type="ECO:0000256" key="1">
    <source>
        <dbReference type="ARBA" id="ARBA00006935"/>
    </source>
</evidence>
<dbReference type="GO" id="GO:0005524">
    <property type="term" value="F:ATP binding"/>
    <property type="evidence" value="ECO:0007669"/>
    <property type="project" value="UniProtKB-UniRule"/>
</dbReference>
<dbReference type="Gene3D" id="2.30.29.30">
    <property type="entry name" value="Pleckstrin-homology domain (PH domain)/Phosphotyrosine-binding domain (PTB)"/>
    <property type="match status" value="1"/>
</dbReference>
<dbReference type="InterPro" id="IPR011993">
    <property type="entry name" value="PH-like_dom_sf"/>
</dbReference>
<evidence type="ECO:0000256" key="3">
    <source>
        <dbReference type="ARBA" id="ARBA00022553"/>
    </source>
</evidence>
<sequence>MAHMLEAHLLLRNSSGSNLTQVVRGHRRKASLGGPPTNGSGSSNTLNRRPSFSRGTNTNSGTNFTSASLTSSKSQKQKSNDAMSMPNLIDLKTITAEEVEWEGYLYKQRKIVKSWTPRYITLQNRIVSIYKTKNHALAKEQHRGRWVIKQILSSLPSAGFGGSKLKPEALGFSILATDGNLIHFVAASAVEKSMWMYMMHQSLSNSSPKETPQPQNGRHLPATPTARSADEVVSLESTVTTHIAKKFLADLVHLLAESSTEKIIESLPSFLRQLSKDVELLFDLETSETGQPSCVFKGIYHGREGFVHFSALYKSKYLLITDSEENSVHKADDDDHHAFACLGYRLINTVSGSMTEGKFGLQMTFTPARRISRVVLSFRQRSSKAARLRRVTTNPMVVAEHPSCFHQYCLTKRSLALSFSDFDVVGVLGQGGFGTVVLVQRHLNPEEYFAIKIIDKQSGAESALKERRILSGVRHPFLTCLRFAFQTQTKLYLGMDYYKGGNLYLHMHSSKMDPNVSTSSGRRFSVERARFYAAELAIALSYLHAHGIIYRDLKPDNIMLDKTGNIRLVDFGISKQLRLEGGPGSHYYSQAGTLAGSPAYIAPEQLLTQKPQYGMAADWWSYGVLLYEMLTGSTPFFDANISTMYKKIQTADVKYDRYPPIDDDAIDLLKKLLVRDPAERIDIDGVRSHPFFNTIDWEKLEAKEVEPPFIPPTRELMQNVHEHFRNMNVDETIGEDRKAVNGKKATTVANSSDESHFDEFSFAYDTTRDTFDNLSMADEGWLVRQLQEGAALRGRLNATDTDPVADELNSDDEISHPIMNGRDSSESDEPEIEVTNI</sequence>
<dbReference type="InterPro" id="IPR001849">
    <property type="entry name" value="PH_domain"/>
</dbReference>
<dbReference type="Gene3D" id="1.10.510.10">
    <property type="entry name" value="Transferase(Phosphotransferase) domain 1"/>
    <property type="match status" value="1"/>
</dbReference>
<evidence type="ECO:0000259" key="10">
    <source>
        <dbReference type="PROSITE" id="PS50003"/>
    </source>
</evidence>
<dbReference type="PANTHER" id="PTHR24351">
    <property type="entry name" value="RIBOSOMAL PROTEIN S6 KINASE"/>
    <property type="match status" value="1"/>
</dbReference>
<evidence type="ECO:0000256" key="7">
    <source>
        <dbReference type="ARBA" id="ARBA00022840"/>
    </source>
</evidence>
<feature type="binding site" evidence="8">
    <location>
        <position position="452"/>
    </location>
    <ligand>
        <name>ATP</name>
        <dbReference type="ChEBI" id="CHEBI:30616"/>
    </ligand>
</feature>
<dbReference type="PROSITE" id="PS00107">
    <property type="entry name" value="PROTEIN_KINASE_ATP"/>
    <property type="match status" value="1"/>
</dbReference>
<feature type="domain" description="Protein kinase" evidence="11">
    <location>
        <begin position="422"/>
        <end position="692"/>
    </location>
</feature>
<evidence type="ECO:0000313" key="13">
    <source>
        <dbReference type="EMBL" id="CEG43046.1"/>
    </source>
</evidence>
<keyword evidence="5 8" id="KW-0547">Nucleotide-binding</keyword>
<keyword evidence="6 13" id="KW-0418">Kinase</keyword>
<dbReference type="SUPFAM" id="SSF50729">
    <property type="entry name" value="PH domain-like"/>
    <property type="match status" value="1"/>
</dbReference>
<dbReference type="InterPro" id="IPR000961">
    <property type="entry name" value="AGC-kinase_C"/>
</dbReference>
<evidence type="ECO:0000256" key="9">
    <source>
        <dbReference type="SAM" id="MobiDB-lite"/>
    </source>
</evidence>
<keyword evidence="7 8" id="KW-0067">ATP-binding</keyword>
<evidence type="ECO:0000256" key="6">
    <source>
        <dbReference type="ARBA" id="ARBA00022777"/>
    </source>
</evidence>
<dbReference type="AlphaFoldDB" id="A0A0P1APC3"/>
<dbReference type="CDD" id="cd00821">
    <property type="entry name" value="PH"/>
    <property type="match status" value="1"/>
</dbReference>
<evidence type="ECO:0000259" key="11">
    <source>
        <dbReference type="PROSITE" id="PS50011"/>
    </source>
</evidence>
<evidence type="ECO:0000256" key="2">
    <source>
        <dbReference type="ARBA" id="ARBA00022527"/>
    </source>
</evidence>
<feature type="compositionally biased region" description="Low complexity" evidence="9">
    <location>
        <begin position="52"/>
        <end position="74"/>
    </location>
</feature>
<dbReference type="InterPro" id="IPR017441">
    <property type="entry name" value="Protein_kinase_ATP_BS"/>
</dbReference>
<protein>
    <submittedName>
        <fullName evidence="13">Agc protein kinase</fullName>
    </submittedName>
</protein>
<evidence type="ECO:0000256" key="5">
    <source>
        <dbReference type="ARBA" id="ARBA00022741"/>
    </source>
</evidence>
<dbReference type="InterPro" id="IPR011009">
    <property type="entry name" value="Kinase-like_dom_sf"/>
</dbReference>
<feature type="compositionally biased region" description="Acidic residues" evidence="9">
    <location>
        <begin position="803"/>
        <end position="812"/>
    </location>
</feature>
<evidence type="ECO:0000256" key="4">
    <source>
        <dbReference type="ARBA" id="ARBA00022679"/>
    </source>
</evidence>
<dbReference type="PROSITE" id="PS00108">
    <property type="entry name" value="PROTEIN_KINASE_ST"/>
    <property type="match status" value="1"/>
</dbReference>
<feature type="compositionally biased region" description="Acidic residues" evidence="9">
    <location>
        <begin position="826"/>
        <end position="837"/>
    </location>
</feature>
<dbReference type="OMA" id="VTTNPMV"/>
<feature type="domain" description="PH" evidence="10">
    <location>
        <begin position="98"/>
        <end position="204"/>
    </location>
</feature>